<organism evidence="3 4">
    <name type="scientific">Sphingomonas telluris</name>
    <dbReference type="NCBI Taxonomy" id="2907998"/>
    <lineage>
        <taxon>Bacteria</taxon>
        <taxon>Pseudomonadati</taxon>
        <taxon>Pseudomonadota</taxon>
        <taxon>Alphaproteobacteria</taxon>
        <taxon>Sphingomonadales</taxon>
        <taxon>Sphingomonadaceae</taxon>
        <taxon>Sphingomonas</taxon>
    </lineage>
</organism>
<evidence type="ECO:0000259" key="2">
    <source>
        <dbReference type="Pfam" id="PF00248"/>
    </source>
</evidence>
<proteinExistence type="predicted"/>
<sequence>MEVAPLALGGNVFGWTADEATSFRILDAFVDAGGNMIDTADVYSAWVEGHKGGESETVIGNWLKRDPAKRDRIVIATKVGFLAGLAPDSIASACDASLARLGIETIDLYYHHKDDPEVPLADSLGAMQALIDVGKVRSIGLSQYTAERLDEAMKTAEAQGVTRPCALQTWYNLVDRPKLEGPLHDTAIAHGMGIIPFYGLANGFLTGKYRSKEDLGKSVRGQRIVEYLEGKGQAVLDALDGIAAETGAPLAAIALAWTNAQPGITATLASATSVEQLHEQIASLNLKLSAEQIARLDEASAQRSSGGRSALLQNVQRSDGQRLGRR</sequence>
<accession>A0ABS9VHT3</accession>
<evidence type="ECO:0000313" key="3">
    <source>
        <dbReference type="EMBL" id="MCH8614534.1"/>
    </source>
</evidence>
<dbReference type="InterPro" id="IPR023210">
    <property type="entry name" value="NADP_OxRdtase_dom"/>
</dbReference>
<reference evidence="3 4" key="1">
    <citation type="submission" date="2022-03" db="EMBL/GenBank/DDBJ databases">
        <authorList>
            <person name="Jo J.-H."/>
            <person name="Im W.-T."/>
        </authorList>
    </citation>
    <scope>NUCLEOTIDE SEQUENCE [LARGE SCALE GENOMIC DNA]</scope>
    <source>
        <strain evidence="3 4">SM33</strain>
    </source>
</reference>
<feature type="region of interest" description="Disordered" evidence="1">
    <location>
        <begin position="299"/>
        <end position="326"/>
    </location>
</feature>
<dbReference type="Pfam" id="PF00248">
    <property type="entry name" value="Aldo_ket_red"/>
    <property type="match status" value="1"/>
</dbReference>
<comment type="caution">
    <text evidence="3">The sequence shown here is derived from an EMBL/GenBank/DDBJ whole genome shotgun (WGS) entry which is preliminary data.</text>
</comment>
<evidence type="ECO:0000313" key="4">
    <source>
        <dbReference type="Proteomes" id="UP001203058"/>
    </source>
</evidence>
<dbReference type="RefSeq" id="WP_241447409.1">
    <property type="nucleotide sequence ID" value="NZ_JAKZHW010000001.1"/>
</dbReference>
<gene>
    <name evidence="3" type="ORF">LZ016_00225</name>
</gene>
<keyword evidence="4" id="KW-1185">Reference proteome</keyword>
<dbReference type="EMBL" id="JAKZHW010000001">
    <property type="protein sequence ID" value="MCH8614534.1"/>
    <property type="molecule type" value="Genomic_DNA"/>
</dbReference>
<dbReference type="Proteomes" id="UP001203058">
    <property type="component" value="Unassembled WGS sequence"/>
</dbReference>
<name>A0ABS9VHT3_9SPHN</name>
<dbReference type="PANTHER" id="PTHR43364:SF6">
    <property type="entry name" value="OXIDOREDUCTASE-RELATED"/>
    <property type="match status" value="1"/>
</dbReference>
<dbReference type="CDD" id="cd19081">
    <property type="entry name" value="AKR_AKR9C1"/>
    <property type="match status" value="1"/>
</dbReference>
<feature type="domain" description="NADP-dependent oxidoreductase" evidence="2">
    <location>
        <begin position="5"/>
        <end position="300"/>
    </location>
</feature>
<dbReference type="InterPro" id="IPR050523">
    <property type="entry name" value="AKR_Detox_Biosynth"/>
</dbReference>
<dbReference type="PANTHER" id="PTHR43364">
    <property type="entry name" value="NADH-SPECIFIC METHYLGLYOXAL REDUCTASE-RELATED"/>
    <property type="match status" value="1"/>
</dbReference>
<evidence type="ECO:0000256" key="1">
    <source>
        <dbReference type="SAM" id="MobiDB-lite"/>
    </source>
</evidence>
<feature type="compositionally biased region" description="Low complexity" evidence="1">
    <location>
        <begin position="301"/>
        <end position="310"/>
    </location>
</feature>
<dbReference type="InterPro" id="IPR036812">
    <property type="entry name" value="NAD(P)_OxRdtase_dom_sf"/>
</dbReference>
<dbReference type="Gene3D" id="3.20.20.100">
    <property type="entry name" value="NADP-dependent oxidoreductase domain"/>
    <property type="match status" value="1"/>
</dbReference>
<protein>
    <submittedName>
        <fullName evidence="3">Aldo/keto reductase</fullName>
    </submittedName>
</protein>
<dbReference type="SUPFAM" id="SSF51430">
    <property type="entry name" value="NAD(P)-linked oxidoreductase"/>
    <property type="match status" value="1"/>
</dbReference>